<feature type="transmembrane region" description="Helical" evidence="6">
    <location>
        <begin position="199"/>
        <end position="222"/>
    </location>
</feature>
<gene>
    <name evidence="7" type="ORF">Ga0061061_1221</name>
</gene>
<evidence type="ECO:0000256" key="5">
    <source>
        <dbReference type="ARBA" id="ARBA00023136"/>
    </source>
</evidence>
<evidence type="ECO:0000256" key="3">
    <source>
        <dbReference type="ARBA" id="ARBA00022692"/>
    </source>
</evidence>
<dbReference type="PANTHER" id="PTHR43370">
    <property type="entry name" value="SUGAR ABC TRANSPORTER INTEGRAL MEMBRANE PROTEIN-RELATED"/>
    <property type="match status" value="1"/>
</dbReference>
<keyword evidence="3 6" id="KW-0812">Transmembrane</keyword>
<dbReference type="CDD" id="cd06580">
    <property type="entry name" value="TM_PBP1_transp_TpRbsC_like"/>
    <property type="match status" value="1"/>
</dbReference>
<comment type="caution">
    <text evidence="7">The sequence shown here is derived from an EMBL/GenBank/DDBJ whole genome shotgun (WGS) entry which is preliminary data.</text>
</comment>
<name>A0ABM9U9X2_9HYPH</name>
<evidence type="ECO:0000256" key="2">
    <source>
        <dbReference type="ARBA" id="ARBA00022475"/>
    </source>
</evidence>
<dbReference type="Proteomes" id="UP000182178">
    <property type="component" value="Unassembled WGS sequence"/>
</dbReference>
<accession>A0ABM9U9X2</accession>
<organism evidence="7 8">
    <name type="scientific">Chelatococcus sambhunathii</name>
    <dbReference type="NCBI Taxonomy" id="363953"/>
    <lineage>
        <taxon>Bacteria</taxon>
        <taxon>Pseudomonadati</taxon>
        <taxon>Pseudomonadota</taxon>
        <taxon>Alphaproteobacteria</taxon>
        <taxon>Hyphomicrobiales</taxon>
        <taxon>Chelatococcaceae</taxon>
        <taxon>Chelatococcus</taxon>
    </lineage>
</organism>
<feature type="transmembrane region" description="Helical" evidence="6">
    <location>
        <begin position="152"/>
        <end position="169"/>
    </location>
</feature>
<dbReference type="EMBL" id="CYHC01000022">
    <property type="protein sequence ID" value="CUA91190.1"/>
    <property type="molecule type" value="Genomic_DNA"/>
</dbReference>
<keyword evidence="2" id="KW-1003">Cell membrane</keyword>
<evidence type="ECO:0000256" key="1">
    <source>
        <dbReference type="ARBA" id="ARBA00004651"/>
    </source>
</evidence>
<evidence type="ECO:0000313" key="8">
    <source>
        <dbReference type="Proteomes" id="UP000182178"/>
    </source>
</evidence>
<evidence type="ECO:0000313" key="7">
    <source>
        <dbReference type="EMBL" id="CUA91190.1"/>
    </source>
</evidence>
<keyword evidence="5 6" id="KW-0472">Membrane</keyword>
<feature type="transmembrane region" description="Helical" evidence="6">
    <location>
        <begin position="46"/>
        <end position="75"/>
    </location>
</feature>
<dbReference type="RefSeq" id="WP_055461103.1">
    <property type="nucleotide sequence ID" value="NZ_CYHC01000022.1"/>
</dbReference>
<dbReference type="InterPro" id="IPR001851">
    <property type="entry name" value="ABC_transp_permease"/>
</dbReference>
<feature type="transmembrane region" description="Helical" evidence="6">
    <location>
        <begin position="12"/>
        <end position="34"/>
    </location>
</feature>
<dbReference type="PANTHER" id="PTHR43370:SF1">
    <property type="entry name" value="GUANOSINE ABC TRANSPORTER PERMEASE PROTEIN NUPQ"/>
    <property type="match status" value="1"/>
</dbReference>
<proteinExistence type="predicted"/>
<sequence length="313" mass="31994">MDALLDTGAIALLLAATVRLAVPVGFAALGGVIAERSGVYNVGLEGMILLGALGAAAGTLATGSPIAGCVVGVALGVAGGLLLGLLSITFHVNQLVAGIAINLLSAGLTAFLARGLIASLFGSSSVAGFSQVRLPGLAELPVIGSALFTQDPLAYALMVLTVLVAFVVYRTHAGLRLRAAGENPRAADSAGVNVTQVRFTALAMSGAFAALGGCHLVLSQIYMFSEGMSAGKGFIALAAVILGRWHPVGAVAAALFFGLCEALQLRLQFSNPNVPYQIFLILPYAASLLVLVWFFGRSRQPAAAGQVYERESR</sequence>
<reference evidence="7 8" key="1">
    <citation type="submission" date="2015-08" db="EMBL/GenBank/DDBJ databases">
        <authorList>
            <person name="Varghese N."/>
        </authorList>
    </citation>
    <scope>NUCLEOTIDE SEQUENCE [LARGE SCALE GENOMIC DNA]</scope>
    <source>
        <strain evidence="7 8">DSM 18167</strain>
    </source>
</reference>
<keyword evidence="4 6" id="KW-1133">Transmembrane helix</keyword>
<evidence type="ECO:0000256" key="4">
    <source>
        <dbReference type="ARBA" id="ARBA00022989"/>
    </source>
</evidence>
<protein>
    <submittedName>
        <fullName evidence="7">Nucleoside ABC transporter membrane protein</fullName>
    </submittedName>
</protein>
<evidence type="ECO:0000256" key="6">
    <source>
        <dbReference type="SAM" id="Phobius"/>
    </source>
</evidence>
<keyword evidence="8" id="KW-1185">Reference proteome</keyword>
<dbReference type="Pfam" id="PF02653">
    <property type="entry name" value="BPD_transp_2"/>
    <property type="match status" value="1"/>
</dbReference>
<comment type="subcellular location">
    <subcellularLocation>
        <location evidence="1">Cell membrane</location>
        <topology evidence="1">Multi-pass membrane protein</topology>
    </subcellularLocation>
</comment>
<feature type="transmembrane region" description="Helical" evidence="6">
    <location>
        <begin position="278"/>
        <end position="296"/>
    </location>
</feature>